<proteinExistence type="evidence at transcript level"/>
<name>A9NZK9_PICSI</name>
<protein>
    <submittedName>
        <fullName evidence="1">Uncharacterized protein</fullName>
    </submittedName>
</protein>
<accession>A9NZK9</accession>
<dbReference type="EMBL" id="EF086814">
    <property type="protein sequence ID" value="ABK26070.1"/>
    <property type="molecule type" value="mRNA"/>
</dbReference>
<dbReference type="AlphaFoldDB" id="A9NZK9"/>
<sequence length="163" mass="18216">MFLALALLPRQHICLEKQARRLSSFLVTLRALLLHFICLRRGLCTTNSISNSWGMRRVSLILSRLISTLTALATGNNAFTSGSTPRQISIPILSLEPQPSCILCRQCSDSGIPQQREVGSPISEKAADESILFNLECRQLGYSRWAAEDKLEPFSLHLHLQKL</sequence>
<evidence type="ECO:0000313" key="1">
    <source>
        <dbReference type="EMBL" id="ABK26070.1"/>
    </source>
</evidence>
<organism evidence="1">
    <name type="scientific">Picea sitchensis</name>
    <name type="common">Sitka spruce</name>
    <name type="synonym">Pinus sitchensis</name>
    <dbReference type="NCBI Taxonomy" id="3332"/>
    <lineage>
        <taxon>Eukaryota</taxon>
        <taxon>Viridiplantae</taxon>
        <taxon>Streptophyta</taxon>
        <taxon>Embryophyta</taxon>
        <taxon>Tracheophyta</taxon>
        <taxon>Spermatophyta</taxon>
        <taxon>Pinopsida</taxon>
        <taxon>Pinidae</taxon>
        <taxon>Conifers I</taxon>
        <taxon>Pinales</taxon>
        <taxon>Pinaceae</taxon>
        <taxon>Picea</taxon>
    </lineage>
</organism>
<reference evidence="1" key="1">
    <citation type="journal article" date="2008" name="BMC Genomics">
        <title>A conifer genomics resource of 200,000 spruce (Picea spp.) ESTs and 6,464 high-quality, sequence-finished full-length cDNAs for Sitka spruce (Picea sitchensis).</title>
        <authorList>
            <person name="Ralph S.G."/>
            <person name="Chun H.J."/>
            <person name="Kolosova N."/>
            <person name="Cooper D."/>
            <person name="Oddy C."/>
            <person name="Ritland C.E."/>
            <person name="Kirkpatrick R."/>
            <person name="Moore R."/>
            <person name="Barber S."/>
            <person name="Holt R.A."/>
            <person name="Jones S.J."/>
            <person name="Marra M.A."/>
            <person name="Douglas C.J."/>
            <person name="Ritland K."/>
            <person name="Bohlmann J."/>
        </authorList>
    </citation>
    <scope>NUCLEOTIDE SEQUENCE</scope>
    <source>
        <tissue evidence="1">Bark</tissue>
    </source>
</reference>